<dbReference type="PROSITE" id="PS50206">
    <property type="entry name" value="RHODANESE_3"/>
    <property type="match status" value="1"/>
</dbReference>
<reference evidence="2" key="1">
    <citation type="journal article" date="2014" name="Front. Microbiol.">
        <title>High frequency of phylogenetically diverse reductive dehalogenase-homologous genes in deep subseafloor sedimentary metagenomes.</title>
        <authorList>
            <person name="Kawai M."/>
            <person name="Futagami T."/>
            <person name="Toyoda A."/>
            <person name="Takaki Y."/>
            <person name="Nishi S."/>
            <person name="Hori S."/>
            <person name="Arai W."/>
            <person name="Tsubouchi T."/>
            <person name="Morono Y."/>
            <person name="Uchiyama I."/>
            <person name="Ito T."/>
            <person name="Fujiyama A."/>
            <person name="Inagaki F."/>
            <person name="Takami H."/>
        </authorList>
    </citation>
    <scope>NUCLEOTIDE SEQUENCE</scope>
    <source>
        <strain evidence="2">Expedition CK06-06</strain>
    </source>
</reference>
<dbReference type="InterPro" id="IPR036873">
    <property type="entry name" value="Rhodanese-like_dom_sf"/>
</dbReference>
<dbReference type="PANTHER" id="PTHR43031:SF1">
    <property type="entry name" value="PYRIDINE NUCLEOTIDE-DISULPHIDE OXIDOREDUCTASE"/>
    <property type="match status" value="1"/>
</dbReference>
<sequence>MQQILLDIRSPTEYAAGHIPDSILIPTDQPPQARWDLTDKYLWMVMFGKPLDMPVYVYCKKGVRAHEAEKMLRRLGHTNVISLGGIEEGKLADDLRAGVVTLVR</sequence>
<dbReference type="InterPro" id="IPR001763">
    <property type="entry name" value="Rhodanese-like_dom"/>
</dbReference>
<name>X0W5R8_9ZZZZ</name>
<evidence type="ECO:0000259" key="1">
    <source>
        <dbReference type="PROSITE" id="PS50206"/>
    </source>
</evidence>
<dbReference type="EMBL" id="BARS01034805">
    <property type="protein sequence ID" value="GAG26239.1"/>
    <property type="molecule type" value="Genomic_DNA"/>
</dbReference>
<comment type="caution">
    <text evidence="2">The sequence shown here is derived from an EMBL/GenBank/DDBJ whole genome shotgun (WGS) entry which is preliminary data.</text>
</comment>
<dbReference type="SUPFAM" id="SSF52821">
    <property type="entry name" value="Rhodanese/Cell cycle control phosphatase"/>
    <property type="match status" value="1"/>
</dbReference>
<protein>
    <recommendedName>
        <fullName evidence="1">Rhodanese domain-containing protein</fullName>
    </recommendedName>
</protein>
<dbReference type="Gene3D" id="3.40.250.10">
    <property type="entry name" value="Rhodanese-like domain"/>
    <property type="match status" value="1"/>
</dbReference>
<dbReference type="Pfam" id="PF00581">
    <property type="entry name" value="Rhodanese"/>
    <property type="match status" value="1"/>
</dbReference>
<evidence type="ECO:0000313" key="2">
    <source>
        <dbReference type="EMBL" id="GAG26239.1"/>
    </source>
</evidence>
<dbReference type="SMART" id="SM00450">
    <property type="entry name" value="RHOD"/>
    <property type="match status" value="1"/>
</dbReference>
<organism evidence="2">
    <name type="scientific">marine sediment metagenome</name>
    <dbReference type="NCBI Taxonomy" id="412755"/>
    <lineage>
        <taxon>unclassified sequences</taxon>
        <taxon>metagenomes</taxon>
        <taxon>ecological metagenomes</taxon>
    </lineage>
</organism>
<accession>X0W5R8</accession>
<feature type="domain" description="Rhodanese" evidence="1">
    <location>
        <begin position="4"/>
        <end position="87"/>
    </location>
</feature>
<dbReference type="AlphaFoldDB" id="X0W5R8"/>
<dbReference type="InterPro" id="IPR050229">
    <property type="entry name" value="GlpE_sulfurtransferase"/>
</dbReference>
<dbReference type="CDD" id="cd00158">
    <property type="entry name" value="RHOD"/>
    <property type="match status" value="1"/>
</dbReference>
<dbReference type="PANTHER" id="PTHR43031">
    <property type="entry name" value="FAD-DEPENDENT OXIDOREDUCTASE"/>
    <property type="match status" value="1"/>
</dbReference>
<gene>
    <name evidence="2" type="ORF">S01H1_53727</name>
</gene>
<proteinExistence type="predicted"/>